<dbReference type="InterPro" id="IPR036383">
    <property type="entry name" value="TSP1_rpt_sf"/>
</dbReference>
<dbReference type="PROSITE" id="PS51221">
    <property type="entry name" value="TTL"/>
    <property type="match status" value="1"/>
</dbReference>
<dbReference type="KEGG" id="bpg:Bathy09g03270"/>
<dbReference type="Pfam" id="PF03133">
    <property type="entry name" value="TTL"/>
    <property type="match status" value="1"/>
</dbReference>
<dbReference type="eggNOG" id="KOG2156">
    <property type="taxonomic scope" value="Eukaryota"/>
</dbReference>
<dbReference type="Gene3D" id="2.20.100.10">
    <property type="entry name" value="Thrombospondin type-1 (TSP1) repeat"/>
    <property type="match status" value="1"/>
</dbReference>
<evidence type="ECO:0000313" key="2">
    <source>
        <dbReference type="EMBL" id="CCO66529.1"/>
    </source>
</evidence>
<accession>K8FI81</accession>
<evidence type="ECO:0000256" key="1">
    <source>
        <dbReference type="SAM" id="MobiDB-lite"/>
    </source>
</evidence>
<dbReference type="AlphaFoldDB" id="K8FI81"/>
<dbReference type="GO" id="GO:0016874">
    <property type="term" value="F:ligase activity"/>
    <property type="evidence" value="ECO:0007669"/>
    <property type="project" value="UniProtKB-KW"/>
</dbReference>
<dbReference type="Proteomes" id="UP000198341">
    <property type="component" value="Chromosome 9"/>
</dbReference>
<reference evidence="2 3" key="1">
    <citation type="submission" date="2011-10" db="EMBL/GenBank/DDBJ databases">
        <authorList>
            <person name="Genoscope - CEA"/>
        </authorList>
    </citation>
    <scope>NUCLEOTIDE SEQUENCE [LARGE SCALE GENOMIC DNA]</scope>
    <source>
        <strain evidence="2 3">RCC 1105</strain>
    </source>
</reference>
<protein>
    <submittedName>
        <fullName evidence="2">Tubulin tyrosine ligase-like family, member 9</fullName>
    </submittedName>
</protein>
<keyword evidence="3" id="KW-1185">Reference proteome</keyword>
<dbReference type="EMBL" id="FO082270">
    <property type="protein sequence ID" value="CCO66529.1"/>
    <property type="molecule type" value="Genomic_DNA"/>
</dbReference>
<dbReference type="Gene3D" id="3.30.470.20">
    <property type="entry name" value="ATP-grasp fold, B domain"/>
    <property type="match status" value="1"/>
</dbReference>
<feature type="region of interest" description="Disordered" evidence="1">
    <location>
        <begin position="420"/>
        <end position="453"/>
    </location>
</feature>
<dbReference type="PANTHER" id="PTHR47113">
    <property type="entry name" value="LD09343P"/>
    <property type="match status" value="1"/>
</dbReference>
<dbReference type="InterPro" id="IPR053317">
    <property type="entry name" value="Tubulin_polyglutamylase"/>
</dbReference>
<feature type="compositionally biased region" description="Pro residues" evidence="1">
    <location>
        <begin position="424"/>
        <end position="447"/>
    </location>
</feature>
<dbReference type="RefSeq" id="XP_007510969.1">
    <property type="nucleotide sequence ID" value="XM_007510907.1"/>
</dbReference>
<dbReference type="PANTHER" id="PTHR47113:SF1">
    <property type="entry name" value="LD09343P"/>
    <property type="match status" value="1"/>
</dbReference>
<organism evidence="2 3">
    <name type="scientific">Bathycoccus prasinos</name>
    <dbReference type="NCBI Taxonomy" id="41875"/>
    <lineage>
        <taxon>Eukaryota</taxon>
        <taxon>Viridiplantae</taxon>
        <taxon>Chlorophyta</taxon>
        <taxon>Mamiellophyceae</taxon>
        <taxon>Mamiellales</taxon>
        <taxon>Bathycoccaceae</taxon>
        <taxon>Bathycoccus</taxon>
    </lineage>
</organism>
<name>K8FI81_9CHLO</name>
<sequence length="488" mass="54690">MDKQEELAARSITGISTEKTRQTTLCVIGDEKGNVEHLRLLIDQSEKNGHEVKIFQSEKDAIGGIKYCSALFAFQRGDVEYRLRDEIVRLSEDVRVNHIQGTDVLTSKKELMELGLDFVPERRDGGGVPVIRKKPTHGGVEVMLSGDTLKKSESMYQRYIDNALQIDGMPFDYGVYVFLSETHYLDGETKQAKLTYEVWNDVMLRFATNGQFVESTYTNAWSMPSLVNASSPGKDFQAKMAFARYLGEEKSKALFETIDRRIEDAFRAARPYLSNAFTTTAFSLLRFDFVIDDNYFPWLIEVNASPNIKPSSKGQEKMLIEMLDVVSKKLFALEEDIVLSHELTRETDIRKKRYTRKLAQSEYTDVDCVVSDWTAYEPSICADPCYASTHTQVRSRIITTPQRGSGAACPPNLIESRVADCPNECPPPTPPSPPPSPPPPSPSPPPQWNYVNENGAPVVFTTSSSTTSTSSRKKSLKLLAFVVACVVL</sequence>
<proteinExistence type="predicted"/>
<evidence type="ECO:0000313" key="3">
    <source>
        <dbReference type="Proteomes" id="UP000198341"/>
    </source>
</evidence>
<gene>
    <name evidence="2" type="ORF">Bathy09g03270</name>
</gene>
<dbReference type="InterPro" id="IPR004344">
    <property type="entry name" value="TTL/TTLL_fam"/>
</dbReference>
<keyword evidence="2" id="KW-0436">Ligase</keyword>
<dbReference type="GeneID" id="19013834"/>
<dbReference type="OrthoDB" id="202825at2759"/>